<dbReference type="Proteomes" id="UP000518752">
    <property type="component" value="Unassembled WGS sequence"/>
</dbReference>
<feature type="region of interest" description="Disordered" evidence="1">
    <location>
        <begin position="194"/>
        <end position="244"/>
    </location>
</feature>
<evidence type="ECO:0000313" key="3">
    <source>
        <dbReference type="Proteomes" id="UP000518752"/>
    </source>
</evidence>
<proteinExistence type="predicted"/>
<evidence type="ECO:0000256" key="1">
    <source>
        <dbReference type="SAM" id="MobiDB-lite"/>
    </source>
</evidence>
<organism evidence="2 3">
    <name type="scientific">Collybiopsis confluens</name>
    <dbReference type="NCBI Taxonomy" id="2823264"/>
    <lineage>
        <taxon>Eukaryota</taxon>
        <taxon>Fungi</taxon>
        <taxon>Dikarya</taxon>
        <taxon>Basidiomycota</taxon>
        <taxon>Agaricomycotina</taxon>
        <taxon>Agaricomycetes</taxon>
        <taxon>Agaricomycetidae</taxon>
        <taxon>Agaricales</taxon>
        <taxon>Marasmiineae</taxon>
        <taxon>Omphalotaceae</taxon>
        <taxon>Collybiopsis</taxon>
    </lineage>
</organism>
<accession>A0A8H5LL74</accession>
<feature type="region of interest" description="Disordered" evidence="1">
    <location>
        <begin position="43"/>
        <end position="84"/>
    </location>
</feature>
<gene>
    <name evidence="2" type="ORF">D9757_013459</name>
</gene>
<dbReference type="AlphaFoldDB" id="A0A8H5LL74"/>
<comment type="caution">
    <text evidence="2">The sequence shown here is derived from an EMBL/GenBank/DDBJ whole genome shotgun (WGS) entry which is preliminary data.</text>
</comment>
<name>A0A8H5LL74_9AGAR</name>
<dbReference type="EMBL" id="JAACJN010000211">
    <property type="protein sequence ID" value="KAF5361208.1"/>
    <property type="molecule type" value="Genomic_DNA"/>
</dbReference>
<protein>
    <submittedName>
        <fullName evidence="2">Uncharacterized protein</fullName>
    </submittedName>
</protein>
<reference evidence="2 3" key="1">
    <citation type="journal article" date="2020" name="ISME J.">
        <title>Uncovering the hidden diversity of litter-decomposition mechanisms in mushroom-forming fungi.</title>
        <authorList>
            <person name="Floudas D."/>
            <person name="Bentzer J."/>
            <person name="Ahren D."/>
            <person name="Johansson T."/>
            <person name="Persson P."/>
            <person name="Tunlid A."/>
        </authorList>
    </citation>
    <scope>NUCLEOTIDE SEQUENCE [LARGE SCALE GENOMIC DNA]</scope>
    <source>
        <strain evidence="2 3">CBS 406.79</strain>
    </source>
</reference>
<evidence type="ECO:0000313" key="2">
    <source>
        <dbReference type="EMBL" id="KAF5361208.1"/>
    </source>
</evidence>
<keyword evidence="3" id="KW-1185">Reference proteome</keyword>
<sequence length="244" mass="27412">MIPTISCFMDKYSKPNRVRLKTELFNEANHIIYRERLDRSNDDNMFVDDSTVAQPGSNRWPTDSAEPARSVSPEPKPGHRATYRRRREIAWRPLSAGVDTVSSISDILETYEARIPSVVSWRSSEGTVKSRESLDDTTYSDPTHISTAEAEAAASFNHLRSVSLDIQTPEDLVAMNESLDTIGRDIPYSTSSLSDYTSLRPLSTPPMSNASLKRRRRFSHVTQSTPKGPIRDLNPHGSPLSRYA</sequence>
<feature type="compositionally biased region" description="Polar residues" evidence="1">
    <location>
        <begin position="51"/>
        <end position="61"/>
    </location>
</feature>